<comment type="caution">
    <text evidence="11">The sequence shown here is derived from an EMBL/GenBank/DDBJ whole genome shotgun (WGS) entry which is preliminary data.</text>
</comment>
<dbReference type="InterPro" id="IPR011252">
    <property type="entry name" value="Fibrogen-bd_dom1"/>
</dbReference>
<gene>
    <name evidence="11" type="ORF">INT48_006526</name>
</gene>
<dbReference type="GO" id="GO:0012505">
    <property type="term" value="C:endomembrane system"/>
    <property type="evidence" value="ECO:0007669"/>
    <property type="project" value="UniProtKB-SubCell"/>
</dbReference>
<dbReference type="SUPFAM" id="SSF101576">
    <property type="entry name" value="Supernatant protein factor (SPF), C-terminal domain"/>
    <property type="match status" value="1"/>
</dbReference>
<dbReference type="PROSITE" id="PS50866">
    <property type="entry name" value="GOLD"/>
    <property type="match status" value="1"/>
</dbReference>
<keyword evidence="12" id="KW-1185">Reference proteome</keyword>
<evidence type="ECO:0000256" key="8">
    <source>
        <dbReference type="RuleBase" id="RU003827"/>
    </source>
</evidence>
<dbReference type="GO" id="GO:0016020">
    <property type="term" value="C:membrane"/>
    <property type="evidence" value="ECO:0007669"/>
    <property type="project" value="UniProtKB-SubCell"/>
</dbReference>
<evidence type="ECO:0000256" key="6">
    <source>
        <dbReference type="ARBA" id="ARBA00023136"/>
    </source>
</evidence>
<proteinExistence type="inferred from homology"/>
<dbReference type="Gene3D" id="2.60.40.1280">
    <property type="match status" value="1"/>
</dbReference>
<evidence type="ECO:0000259" key="10">
    <source>
        <dbReference type="PROSITE" id="PS50866"/>
    </source>
</evidence>
<evidence type="ECO:0000256" key="7">
    <source>
        <dbReference type="ARBA" id="ARBA00037847"/>
    </source>
</evidence>
<dbReference type="PANTHER" id="PTHR22811">
    <property type="entry name" value="TRANSMEMBRANE EMP24 DOMAIN-CONTAINING PROTEIN"/>
    <property type="match status" value="1"/>
</dbReference>
<keyword evidence="5" id="KW-1133">Transmembrane helix</keyword>
<dbReference type="GO" id="GO:0007155">
    <property type="term" value="P:cell adhesion"/>
    <property type="evidence" value="ECO:0007669"/>
    <property type="project" value="InterPro"/>
</dbReference>
<evidence type="ECO:0000256" key="4">
    <source>
        <dbReference type="ARBA" id="ARBA00022729"/>
    </source>
</evidence>
<evidence type="ECO:0000313" key="12">
    <source>
        <dbReference type="Proteomes" id="UP000613177"/>
    </source>
</evidence>
<evidence type="ECO:0000256" key="1">
    <source>
        <dbReference type="ARBA" id="ARBA00004479"/>
    </source>
</evidence>
<dbReference type="EMBL" id="JAEPRE010000038">
    <property type="protein sequence ID" value="KAG2235145.1"/>
    <property type="molecule type" value="Genomic_DNA"/>
</dbReference>
<keyword evidence="4 9" id="KW-0732">Signal</keyword>
<dbReference type="InterPro" id="IPR015720">
    <property type="entry name" value="Emp24-like"/>
</dbReference>
<evidence type="ECO:0000313" key="11">
    <source>
        <dbReference type="EMBL" id="KAG2235145.1"/>
    </source>
</evidence>
<comment type="subcellular location">
    <subcellularLocation>
        <location evidence="7">Endomembrane system</location>
        <topology evidence="7">Single-pass membrane protein</topology>
    </subcellularLocation>
    <subcellularLocation>
        <location evidence="1 8">Membrane</location>
        <topology evidence="1 8">Single-pass type I membrane protein</topology>
    </subcellularLocation>
</comment>
<keyword evidence="6" id="KW-0472">Membrane</keyword>
<keyword evidence="3 8" id="KW-0812">Transmembrane</keyword>
<dbReference type="Proteomes" id="UP000613177">
    <property type="component" value="Unassembled WGS sequence"/>
</dbReference>
<accession>A0A8H7VVW0</accession>
<dbReference type="AlphaFoldDB" id="A0A8H7VVW0"/>
<evidence type="ECO:0000256" key="5">
    <source>
        <dbReference type="ARBA" id="ARBA00022989"/>
    </source>
</evidence>
<feature type="chain" id="PRO_5034231439" description="GOLD domain-containing protein" evidence="9">
    <location>
        <begin position="24"/>
        <end position="205"/>
    </location>
</feature>
<evidence type="ECO:0000256" key="2">
    <source>
        <dbReference type="ARBA" id="ARBA00007104"/>
    </source>
</evidence>
<dbReference type="Pfam" id="PF01105">
    <property type="entry name" value="EMP24_GP25L"/>
    <property type="match status" value="1"/>
</dbReference>
<dbReference type="InterPro" id="IPR009038">
    <property type="entry name" value="GOLD_dom"/>
</dbReference>
<sequence length="205" mass="23280">MASRQVFLLLLVTVSFLLKIAVAMSIDIPAHQNECFYEDLGTGDKLTLTFYVRLKVGDGENTPIDVWITNPNGNIVASASRDHKGLLIETAKEFGKYTYCFSNKLSSNNVKSVHFNSNVNLKNAVDENNQEDPLKNEIEELAESILSVKAQQEYLVAREKAHRNTAESTNSRVKWWSGFQLVLLISVCLWQVHYLKHFFEVKRAV</sequence>
<evidence type="ECO:0000256" key="9">
    <source>
        <dbReference type="SAM" id="SignalP"/>
    </source>
</evidence>
<reference evidence="11" key="1">
    <citation type="submission" date="2021-01" db="EMBL/GenBank/DDBJ databases">
        <title>Metabolic potential, ecology and presence of endohyphal bacteria is reflected in genomic diversity of Mucoromycotina.</title>
        <authorList>
            <person name="Muszewska A."/>
            <person name="Okrasinska A."/>
            <person name="Steczkiewicz K."/>
            <person name="Drgas O."/>
            <person name="Orlowska M."/>
            <person name="Perlinska-Lenart U."/>
            <person name="Aleksandrzak-Piekarczyk T."/>
            <person name="Szatraj K."/>
            <person name="Zielenkiewicz U."/>
            <person name="Pilsyk S."/>
            <person name="Malc E."/>
            <person name="Mieczkowski P."/>
            <person name="Kruszewska J.S."/>
            <person name="Biernat P."/>
            <person name="Pawlowska J."/>
        </authorList>
    </citation>
    <scope>NUCLEOTIDE SEQUENCE</scope>
    <source>
        <strain evidence="11">WA0000018081</strain>
    </source>
</reference>
<evidence type="ECO:0000256" key="3">
    <source>
        <dbReference type="ARBA" id="ARBA00022692"/>
    </source>
</evidence>
<dbReference type="SMART" id="SM01190">
    <property type="entry name" value="EMP24_GP25L"/>
    <property type="match status" value="1"/>
</dbReference>
<name>A0A8H7VVW0_9FUNG</name>
<feature type="domain" description="GOLD" evidence="10">
    <location>
        <begin position="33"/>
        <end position="119"/>
    </location>
</feature>
<feature type="signal peptide" evidence="9">
    <location>
        <begin position="1"/>
        <end position="23"/>
    </location>
</feature>
<organism evidence="11 12">
    <name type="scientific">Thamnidium elegans</name>
    <dbReference type="NCBI Taxonomy" id="101142"/>
    <lineage>
        <taxon>Eukaryota</taxon>
        <taxon>Fungi</taxon>
        <taxon>Fungi incertae sedis</taxon>
        <taxon>Mucoromycota</taxon>
        <taxon>Mucoromycotina</taxon>
        <taxon>Mucoromycetes</taxon>
        <taxon>Mucorales</taxon>
        <taxon>Mucorineae</taxon>
        <taxon>Mucoraceae</taxon>
        <taxon>Thamnidium</taxon>
    </lineage>
</organism>
<dbReference type="InterPro" id="IPR036598">
    <property type="entry name" value="GOLD_dom_sf"/>
</dbReference>
<protein>
    <recommendedName>
        <fullName evidence="10">GOLD domain-containing protein</fullName>
    </recommendedName>
</protein>
<comment type="similarity">
    <text evidence="2 8">Belongs to the EMP24/GP25L family.</text>
</comment>